<feature type="transmembrane region" description="Helical" evidence="5">
    <location>
        <begin position="107"/>
        <end position="128"/>
    </location>
</feature>
<evidence type="ECO:0000256" key="3">
    <source>
        <dbReference type="ARBA" id="ARBA00022989"/>
    </source>
</evidence>
<keyword evidence="2 5" id="KW-0812">Transmembrane</keyword>
<dbReference type="PANTHER" id="PTHR13531">
    <property type="entry name" value="GEO07735P1-RELATED-RELATED"/>
    <property type="match status" value="1"/>
</dbReference>
<dbReference type="GO" id="GO:1905515">
    <property type="term" value="P:non-motile cilium assembly"/>
    <property type="evidence" value="ECO:0007669"/>
    <property type="project" value="TreeGrafter"/>
</dbReference>
<name>A0A9N9QUK8_9NEOP</name>
<feature type="transmembrane region" description="Helical" evidence="5">
    <location>
        <begin position="75"/>
        <end position="95"/>
    </location>
</feature>
<dbReference type="Proteomes" id="UP001153714">
    <property type="component" value="Chromosome 11"/>
</dbReference>
<dbReference type="PANTHER" id="PTHR13531:SF6">
    <property type="entry name" value="TMEM (HUMAN TRANSMEMBRANE PROTEIN) HOMOLOG"/>
    <property type="match status" value="1"/>
</dbReference>
<comment type="subcellular location">
    <subcellularLocation>
        <location evidence="1">Membrane</location>
        <topology evidence="1">Multi-pass membrane protein</topology>
    </subcellularLocation>
</comment>
<accession>A0A9N9QUK8</accession>
<keyword evidence="3 5" id="KW-1133">Transmembrane helix</keyword>
<evidence type="ECO:0000256" key="2">
    <source>
        <dbReference type="ARBA" id="ARBA00022692"/>
    </source>
</evidence>
<gene>
    <name evidence="6" type="ORF">DIATSA_LOCUS1802</name>
</gene>
<organism evidence="6 7">
    <name type="scientific">Diatraea saccharalis</name>
    <name type="common">sugarcane borer</name>
    <dbReference type="NCBI Taxonomy" id="40085"/>
    <lineage>
        <taxon>Eukaryota</taxon>
        <taxon>Metazoa</taxon>
        <taxon>Ecdysozoa</taxon>
        <taxon>Arthropoda</taxon>
        <taxon>Hexapoda</taxon>
        <taxon>Insecta</taxon>
        <taxon>Pterygota</taxon>
        <taxon>Neoptera</taxon>
        <taxon>Endopterygota</taxon>
        <taxon>Lepidoptera</taxon>
        <taxon>Glossata</taxon>
        <taxon>Ditrysia</taxon>
        <taxon>Pyraloidea</taxon>
        <taxon>Crambidae</taxon>
        <taxon>Crambinae</taxon>
        <taxon>Diatraea</taxon>
    </lineage>
</organism>
<evidence type="ECO:0000256" key="1">
    <source>
        <dbReference type="ARBA" id="ARBA00004141"/>
    </source>
</evidence>
<keyword evidence="4 5" id="KW-0472">Membrane</keyword>
<feature type="transmembrane region" description="Helical" evidence="5">
    <location>
        <begin position="12"/>
        <end position="32"/>
    </location>
</feature>
<reference evidence="6" key="1">
    <citation type="submission" date="2021-12" db="EMBL/GenBank/DDBJ databases">
        <authorList>
            <person name="King R."/>
        </authorList>
    </citation>
    <scope>NUCLEOTIDE SEQUENCE</scope>
</reference>
<sequence>MNYRNMLLLQKCLYFNLYVFLVWILVVSFFLFMKLSILGHLTKYLALTVFTLLIIIESTRLYLGHYGNLSCRVPELAGFLMLTTLMQMPLISFFLFNPYLLSTPTEIVLHGILWVVTIFEVVLSFLALRQASSIAKRIYLKQCNN</sequence>
<dbReference type="GO" id="GO:0035869">
    <property type="term" value="C:ciliary transition zone"/>
    <property type="evidence" value="ECO:0007669"/>
    <property type="project" value="TreeGrafter"/>
</dbReference>
<feature type="transmembrane region" description="Helical" evidence="5">
    <location>
        <begin position="44"/>
        <end position="63"/>
    </location>
</feature>
<evidence type="ECO:0000256" key="4">
    <source>
        <dbReference type="ARBA" id="ARBA00023136"/>
    </source>
</evidence>
<dbReference type="GO" id="GO:0016020">
    <property type="term" value="C:membrane"/>
    <property type="evidence" value="ECO:0007669"/>
    <property type="project" value="UniProtKB-SubCell"/>
</dbReference>
<dbReference type="Pfam" id="PF09799">
    <property type="entry name" value="Transmemb_17"/>
    <property type="match status" value="1"/>
</dbReference>
<reference evidence="6" key="2">
    <citation type="submission" date="2022-10" db="EMBL/GenBank/DDBJ databases">
        <authorList>
            <consortium name="ENA_rothamsted_submissions"/>
            <consortium name="culmorum"/>
            <person name="King R."/>
        </authorList>
    </citation>
    <scope>NUCLEOTIDE SEQUENCE</scope>
</reference>
<dbReference type="EMBL" id="OU893342">
    <property type="protein sequence ID" value="CAG9783642.1"/>
    <property type="molecule type" value="Genomic_DNA"/>
</dbReference>
<protein>
    <submittedName>
        <fullName evidence="6">Uncharacterized protein</fullName>
    </submittedName>
</protein>
<proteinExistence type="predicted"/>
<evidence type="ECO:0000313" key="6">
    <source>
        <dbReference type="EMBL" id="CAG9783642.1"/>
    </source>
</evidence>
<dbReference type="OrthoDB" id="311720at2759"/>
<dbReference type="InterPro" id="IPR019184">
    <property type="entry name" value="Uncharacterised_TM-17"/>
</dbReference>
<dbReference type="AlphaFoldDB" id="A0A9N9QUK8"/>
<evidence type="ECO:0000256" key="5">
    <source>
        <dbReference type="SAM" id="Phobius"/>
    </source>
</evidence>
<evidence type="ECO:0000313" key="7">
    <source>
        <dbReference type="Proteomes" id="UP001153714"/>
    </source>
</evidence>
<keyword evidence="7" id="KW-1185">Reference proteome</keyword>